<dbReference type="InParanoid" id="A0A078AVU5"/>
<feature type="compositionally biased region" description="Polar residues" evidence="1">
    <location>
        <begin position="20"/>
        <end position="30"/>
    </location>
</feature>
<accession>A0A078AVU5</accession>
<feature type="region of interest" description="Disordered" evidence="1">
    <location>
        <begin position="1"/>
        <end position="46"/>
    </location>
</feature>
<dbReference type="Proteomes" id="UP000039865">
    <property type="component" value="Unassembled WGS sequence"/>
</dbReference>
<gene>
    <name evidence="2" type="primary">Contig18876.g20025</name>
    <name evidence="2" type="ORF">STYLEM_13962</name>
</gene>
<sequence length="81" mass="9411">MFTQSNLNQQKIWNQKQINSPAFQGLSESESQAKQKDNIREQEETNIRHKQVNLESVMLEQERGTPLMGPGTQEQLNKQNQ</sequence>
<proteinExistence type="predicted"/>
<feature type="compositionally biased region" description="Polar residues" evidence="1">
    <location>
        <begin position="72"/>
        <end position="81"/>
    </location>
</feature>
<keyword evidence="3" id="KW-1185">Reference proteome</keyword>
<protein>
    <submittedName>
        <fullName evidence="2">Uncharacterized protein</fullName>
    </submittedName>
</protein>
<feature type="region of interest" description="Disordered" evidence="1">
    <location>
        <begin position="61"/>
        <end position="81"/>
    </location>
</feature>
<feature type="compositionally biased region" description="Low complexity" evidence="1">
    <location>
        <begin position="1"/>
        <end position="19"/>
    </location>
</feature>
<organism evidence="2 3">
    <name type="scientific">Stylonychia lemnae</name>
    <name type="common">Ciliate</name>
    <dbReference type="NCBI Taxonomy" id="5949"/>
    <lineage>
        <taxon>Eukaryota</taxon>
        <taxon>Sar</taxon>
        <taxon>Alveolata</taxon>
        <taxon>Ciliophora</taxon>
        <taxon>Intramacronucleata</taxon>
        <taxon>Spirotrichea</taxon>
        <taxon>Stichotrichia</taxon>
        <taxon>Sporadotrichida</taxon>
        <taxon>Oxytrichidae</taxon>
        <taxon>Stylonychinae</taxon>
        <taxon>Stylonychia</taxon>
    </lineage>
</organism>
<evidence type="ECO:0000313" key="2">
    <source>
        <dbReference type="EMBL" id="CDW84893.1"/>
    </source>
</evidence>
<evidence type="ECO:0000256" key="1">
    <source>
        <dbReference type="SAM" id="MobiDB-lite"/>
    </source>
</evidence>
<dbReference type="AlphaFoldDB" id="A0A078AVU5"/>
<name>A0A078AVU5_STYLE</name>
<evidence type="ECO:0000313" key="3">
    <source>
        <dbReference type="Proteomes" id="UP000039865"/>
    </source>
</evidence>
<feature type="compositionally biased region" description="Basic and acidic residues" evidence="1">
    <location>
        <begin position="31"/>
        <end position="46"/>
    </location>
</feature>
<dbReference type="EMBL" id="CCKQ01013251">
    <property type="protein sequence ID" value="CDW84893.1"/>
    <property type="molecule type" value="Genomic_DNA"/>
</dbReference>
<reference evidence="2 3" key="1">
    <citation type="submission" date="2014-06" db="EMBL/GenBank/DDBJ databases">
        <authorList>
            <person name="Swart Estienne"/>
        </authorList>
    </citation>
    <scope>NUCLEOTIDE SEQUENCE [LARGE SCALE GENOMIC DNA]</scope>
    <source>
        <strain evidence="2 3">130c</strain>
    </source>
</reference>